<dbReference type="InterPro" id="IPR006781">
    <property type="entry name" value="ApoC-I"/>
</dbReference>
<dbReference type="Gene3D" id="4.10.260.30">
    <property type="entry name" value="Apolipoprotein C-I"/>
    <property type="match status" value="1"/>
</dbReference>
<keyword evidence="4" id="KW-0964">Secreted</keyword>
<dbReference type="GO" id="GO:0010916">
    <property type="term" value="P:negative regulation of very-low-density lipoprotein particle clearance"/>
    <property type="evidence" value="ECO:0007669"/>
    <property type="project" value="TreeGrafter"/>
</dbReference>
<dbReference type="InterPro" id="IPR043081">
    <property type="entry name" value="ApoC-1_sf"/>
</dbReference>
<evidence type="ECO:0000256" key="2">
    <source>
        <dbReference type="ARBA" id="ARBA00009204"/>
    </source>
</evidence>
<dbReference type="GO" id="GO:0006641">
    <property type="term" value="P:triglyceride metabolic process"/>
    <property type="evidence" value="ECO:0007669"/>
    <property type="project" value="TreeGrafter"/>
</dbReference>
<proteinExistence type="inferred from homology"/>
<feature type="chain" id="PRO_5018593329" description="Apolipoprotein C-I" evidence="7">
    <location>
        <begin position="21"/>
        <end position="84"/>
    </location>
</feature>
<dbReference type="GO" id="GO:0050995">
    <property type="term" value="P:negative regulation of lipid catabolic process"/>
    <property type="evidence" value="ECO:0007669"/>
    <property type="project" value="TreeGrafter"/>
</dbReference>
<evidence type="ECO:0000256" key="5">
    <source>
        <dbReference type="ARBA" id="ARBA00022729"/>
    </source>
</evidence>
<dbReference type="GO" id="GO:0006869">
    <property type="term" value="P:lipid transport"/>
    <property type="evidence" value="ECO:0007669"/>
    <property type="project" value="UniProtKB-KW"/>
</dbReference>
<reference evidence="8" key="2">
    <citation type="submission" date="2025-09" db="UniProtKB">
        <authorList>
            <consortium name="Ensembl"/>
        </authorList>
    </citation>
    <scope>IDENTIFICATION</scope>
</reference>
<dbReference type="Ensembl" id="ENSACIT00000022161.1">
    <property type="protein sequence ID" value="ENSACIP00000021598.1"/>
    <property type="gene ID" value="ENSACIG00000016770.1"/>
</dbReference>
<feature type="signal peptide" evidence="7">
    <location>
        <begin position="1"/>
        <end position="20"/>
    </location>
</feature>
<dbReference type="OMA" id="GTSTRNW"/>
<dbReference type="Proteomes" id="UP000261340">
    <property type="component" value="Unplaced"/>
</dbReference>
<accession>A0A3Q0SIQ8</accession>
<name>A0A3Q0SIQ8_AMPCI</name>
<dbReference type="GO" id="GO:0005504">
    <property type="term" value="F:fatty acid binding"/>
    <property type="evidence" value="ECO:0007669"/>
    <property type="project" value="TreeGrafter"/>
</dbReference>
<dbReference type="AlphaFoldDB" id="A0A3Q0SIQ8"/>
<evidence type="ECO:0000313" key="9">
    <source>
        <dbReference type="Proteomes" id="UP000261340"/>
    </source>
</evidence>
<protein>
    <recommendedName>
        <fullName evidence="10">Apolipoprotein C-I</fullName>
    </recommendedName>
</protein>
<sequence length="84" mass="9683">MRLYLAVAVLMLAFVAYTEAQEEETLDQKLSAFGDKLTEFGRSIADKAKTTFQDIHNSEFGTNARNWFREAFEKMKAKADELRQ</sequence>
<evidence type="ECO:0000256" key="3">
    <source>
        <dbReference type="ARBA" id="ARBA00022448"/>
    </source>
</evidence>
<evidence type="ECO:0000256" key="1">
    <source>
        <dbReference type="ARBA" id="ARBA00004613"/>
    </source>
</evidence>
<dbReference type="PANTHER" id="PTHR16565:SF2">
    <property type="entry name" value="APOLIPOPROTEIN C-I"/>
    <property type="match status" value="1"/>
</dbReference>
<dbReference type="GO" id="GO:0034364">
    <property type="term" value="C:high-density lipoprotein particle"/>
    <property type="evidence" value="ECO:0007669"/>
    <property type="project" value="TreeGrafter"/>
</dbReference>
<dbReference type="GO" id="GO:0004859">
    <property type="term" value="F:phospholipase inhibitor activity"/>
    <property type="evidence" value="ECO:0007669"/>
    <property type="project" value="TreeGrafter"/>
</dbReference>
<dbReference type="Pfam" id="PF04691">
    <property type="entry name" value="ApoC-I"/>
    <property type="match status" value="1"/>
</dbReference>
<comment type="similarity">
    <text evidence="2">Belongs to the apolipoprotein C1 family.</text>
</comment>
<organism evidence="8 9">
    <name type="scientific">Amphilophus citrinellus</name>
    <name type="common">Midas cichlid</name>
    <name type="synonym">Cichlasoma citrinellum</name>
    <dbReference type="NCBI Taxonomy" id="61819"/>
    <lineage>
        <taxon>Eukaryota</taxon>
        <taxon>Metazoa</taxon>
        <taxon>Chordata</taxon>
        <taxon>Craniata</taxon>
        <taxon>Vertebrata</taxon>
        <taxon>Euteleostomi</taxon>
        <taxon>Actinopterygii</taxon>
        <taxon>Neopterygii</taxon>
        <taxon>Teleostei</taxon>
        <taxon>Neoteleostei</taxon>
        <taxon>Acanthomorphata</taxon>
        <taxon>Ovalentaria</taxon>
        <taxon>Cichlomorphae</taxon>
        <taxon>Cichliformes</taxon>
        <taxon>Cichlidae</taxon>
        <taxon>New World cichlids</taxon>
        <taxon>Cichlasomatinae</taxon>
        <taxon>Heroini</taxon>
        <taxon>Amphilophus</taxon>
    </lineage>
</organism>
<dbReference type="GO" id="GO:0034361">
    <property type="term" value="C:very-low-density lipoprotein particle"/>
    <property type="evidence" value="ECO:0007669"/>
    <property type="project" value="TreeGrafter"/>
</dbReference>
<evidence type="ECO:0000256" key="7">
    <source>
        <dbReference type="SAM" id="SignalP"/>
    </source>
</evidence>
<dbReference type="GeneTree" id="ENSGT00610000087424"/>
<dbReference type="GO" id="GO:0042157">
    <property type="term" value="P:lipoprotein metabolic process"/>
    <property type="evidence" value="ECO:0007669"/>
    <property type="project" value="InterPro"/>
</dbReference>
<dbReference type="GO" id="GO:0032375">
    <property type="term" value="P:negative regulation of cholesterol transport"/>
    <property type="evidence" value="ECO:0007669"/>
    <property type="project" value="TreeGrafter"/>
</dbReference>
<dbReference type="PANTHER" id="PTHR16565">
    <property type="entry name" value="APOLIPOPROTEIN C-I"/>
    <property type="match status" value="1"/>
</dbReference>
<evidence type="ECO:0008006" key="10">
    <source>
        <dbReference type="Google" id="ProtNLM"/>
    </source>
</evidence>
<comment type="subcellular location">
    <subcellularLocation>
        <location evidence="1">Secreted</location>
    </subcellularLocation>
</comment>
<keyword evidence="6" id="KW-0445">Lipid transport</keyword>
<keyword evidence="3" id="KW-0813">Transport</keyword>
<keyword evidence="5 7" id="KW-0732">Signal</keyword>
<keyword evidence="9" id="KW-1185">Reference proteome</keyword>
<dbReference type="STRING" id="61819.ENSACIP00000021598"/>
<evidence type="ECO:0000313" key="8">
    <source>
        <dbReference type="Ensembl" id="ENSACIP00000021598.1"/>
    </source>
</evidence>
<dbReference type="GO" id="GO:0034447">
    <property type="term" value="P:very-low-density lipoprotein particle clearance"/>
    <property type="evidence" value="ECO:0007669"/>
    <property type="project" value="TreeGrafter"/>
</dbReference>
<reference evidence="8" key="1">
    <citation type="submission" date="2025-08" db="UniProtKB">
        <authorList>
            <consortium name="Ensembl"/>
        </authorList>
    </citation>
    <scope>IDENTIFICATION</scope>
</reference>
<evidence type="ECO:0000256" key="6">
    <source>
        <dbReference type="ARBA" id="ARBA00023055"/>
    </source>
</evidence>
<evidence type="ECO:0000256" key="4">
    <source>
        <dbReference type="ARBA" id="ARBA00022525"/>
    </source>
</evidence>